<feature type="domain" description="YknX-like C-terminal permuted SH3-like" evidence="5">
    <location>
        <begin position="269"/>
        <end position="335"/>
    </location>
</feature>
<reference evidence="6" key="1">
    <citation type="submission" date="2023-06" db="EMBL/GenBank/DDBJ databases">
        <title>Genomic of Agaribacillus aureum.</title>
        <authorList>
            <person name="Wang G."/>
        </authorList>
    </citation>
    <scope>NUCLEOTIDE SEQUENCE</scope>
    <source>
        <strain evidence="6">BMA12</strain>
    </source>
</reference>
<dbReference type="InterPro" id="IPR058625">
    <property type="entry name" value="MdtA-like_BSH"/>
</dbReference>
<evidence type="ECO:0000256" key="2">
    <source>
        <dbReference type="SAM" id="Coils"/>
    </source>
</evidence>
<evidence type="ECO:0000256" key="3">
    <source>
        <dbReference type="SAM" id="SignalP"/>
    </source>
</evidence>
<accession>A0ABT8LBV9</accession>
<comment type="similarity">
    <text evidence="1">Belongs to the membrane fusion protein (MFP) (TC 8.A.1) family.</text>
</comment>
<dbReference type="InterPro" id="IPR006143">
    <property type="entry name" value="RND_pump_MFP"/>
</dbReference>
<dbReference type="Pfam" id="PF25917">
    <property type="entry name" value="BSH_RND"/>
    <property type="match status" value="1"/>
</dbReference>
<dbReference type="InterPro" id="IPR058637">
    <property type="entry name" value="YknX-like_C"/>
</dbReference>
<dbReference type="EMBL" id="JAUJEB010000006">
    <property type="protein sequence ID" value="MDN5215138.1"/>
    <property type="molecule type" value="Genomic_DNA"/>
</dbReference>
<feature type="domain" description="Multidrug resistance protein MdtA-like barrel-sandwich hybrid" evidence="4">
    <location>
        <begin position="68"/>
        <end position="178"/>
    </location>
</feature>
<sequence length="339" mass="37670">MRTIQFFLITLLLGLFFSCGEWETQTETKPETVKPIAVTTTTVESSSTRETKAFYGTLKFSKSTDFVAQQPGILKKMNISPGQKVSRGQVLAVFPPSNHELQVAQTKIQLNKTQQDYKRQKELYKIGAVAKTSLGDLKTQLEIEEKTLEQLQSVNTIRAPFSGTITQVYTSVGQEISMQMPLFSMAQTNTVTVEFYATPEEVPNIHLNAPVYLLKDDDKIVGKIAKKAIQIDERRKAFLITANFENSNIDFVGNTVDILVETGATVQSIQTPVDALRKQGNSHYVFVMKDGKAVKQTVNVAKRNEETAQITKGLQSGDQLIVSGIDKLKNNSAVRSIQN</sequence>
<dbReference type="Gene3D" id="2.40.420.20">
    <property type="match status" value="1"/>
</dbReference>
<dbReference type="Gene3D" id="1.10.287.470">
    <property type="entry name" value="Helix hairpin bin"/>
    <property type="match status" value="1"/>
</dbReference>
<evidence type="ECO:0000313" key="6">
    <source>
        <dbReference type="EMBL" id="MDN5215138.1"/>
    </source>
</evidence>
<dbReference type="PROSITE" id="PS51257">
    <property type="entry name" value="PROKAR_LIPOPROTEIN"/>
    <property type="match status" value="1"/>
</dbReference>
<dbReference type="Proteomes" id="UP001172083">
    <property type="component" value="Unassembled WGS sequence"/>
</dbReference>
<dbReference type="RefSeq" id="WP_346760478.1">
    <property type="nucleotide sequence ID" value="NZ_JAUJEB010000006.1"/>
</dbReference>
<evidence type="ECO:0000259" key="5">
    <source>
        <dbReference type="Pfam" id="PF25989"/>
    </source>
</evidence>
<name>A0ABT8LBV9_9BACT</name>
<gene>
    <name evidence="6" type="ORF">QQ020_23865</name>
</gene>
<keyword evidence="7" id="KW-1185">Reference proteome</keyword>
<dbReference type="NCBIfam" id="TIGR01730">
    <property type="entry name" value="RND_mfp"/>
    <property type="match status" value="1"/>
</dbReference>
<dbReference type="SUPFAM" id="SSF111369">
    <property type="entry name" value="HlyD-like secretion proteins"/>
    <property type="match status" value="1"/>
</dbReference>
<dbReference type="Gene3D" id="2.40.30.170">
    <property type="match status" value="1"/>
</dbReference>
<evidence type="ECO:0000313" key="7">
    <source>
        <dbReference type="Proteomes" id="UP001172083"/>
    </source>
</evidence>
<keyword evidence="2" id="KW-0175">Coiled coil</keyword>
<evidence type="ECO:0000259" key="4">
    <source>
        <dbReference type="Pfam" id="PF25917"/>
    </source>
</evidence>
<proteinExistence type="inferred from homology"/>
<dbReference type="Pfam" id="PF25989">
    <property type="entry name" value="YknX_C"/>
    <property type="match status" value="1"/>
</dbReference>
<feature type="signal peptide" evidence="3">
    <location>
        <begin position="1"/>
        <end position="23"/>
    </location>
</feature>
<feature type="chain" id="PRO_5046548964" evidence="3">
    <location>
        <begin position="24"/>
        <end position="339"/>
    </location>
</feature>
<keyword evidence="3" id="KW-0732">Signal</keyword>
<comment type="caution">
    <text evidence="6">The sequence shown here is derived from an EMBL/GenBank/DDBJ whole genome shotgun (WGS) entry which is preliminary data.</text>
</comment>
<organism evidence="6 7">
    <name type="scientific">Agaribacillus aureus</name>
    <dbReference type="NCBI Taxonomy" id="3051825"/>
    <lineage>
        <taxon>Bacteria</taxon>
        <taxon>Pseudomonadati</taxon>
        <taxon>Bacteroidota</taxon>
        <taxon>Cytophagia</taxon>
        <taxon>Cytophagales</taxon>
        <taxon>Splendidivirgaceae</taxon>
        <taxon>Agaribacillus</taxon>
    </lineage>
</organism>
<feature type="coiled-coil region" evidence="2">
    <location>
        <begin position="103"/>
        <end position="154"/>
    </location>
</feature>
<dbReference type="PANTHER" id="PTHR30469">
    <property type="entry name" value="MULTIDRUG RESISTANCE PROTEIN MDTA"/>
    <property type="match status" value="1"/>
</dbReference>
<dbReference type="Gene3D" id="2.40.50.100">
    <property type="match status" value="1"/>
</dbReference>
<evidence type="ECO:0000256" key="1">
    <source>
        <dbReference type="ARBA" id="ARBA00009477"/>
    </source>
</evidence>
<protein>
    <submittedName>
        <fullName evidence="6">Efflux RND transporter periplasmic adaptor subunit</fullName>
    </submittedName>
</protein>